<evidence type="ECO:0000313" key="6">
    <source>
        <dbReference type="EMBL" id="XCD17874.1"/>
    </source>
</evidence>
<dbReference type="PROSITE" id="PS00041">
    <property type="entry name" value="HTH_ARAC_FAMILY_1"/>
    <property type="match status" value="1"/>
</dbReference>
<dbReference type="InterPro" id="IPR050204">
    <property type="entry name" value="AraC_XylS_family_regulators"/>
</dbReference>
<dbReference type="Pfam" id="PF12833">
    <property type="entry name" value="HTH_18"/>
    <property type="match status" value="1"/>
</dbReference>
<reference evidence="6" key="1">
    <citation type="submission" date="2023-01" db="EMBL/GenBank/DDBJ databases">
        <title>Vibrio sp. CB1-14 genome sequencing.</title>
        <authorList>
            <person name="Otstavnykh N."/>
            <person name="Isaeva M."/>
            <person name="Meleshko D."/>
        </authorList>
    </citation>
    <scope>NUCLEOTIDE SEQUENCE</scope>
    <source>
        <strain evidence="6">CB1-14</strain>
    </source>
</reference>
<evidence type="ECO:0000256" key="2">
    <source>
        <dbReference type="ARBA" id="ARBA00023125"/>
    </source>
</evidence>
<keyword evidence="1" id="KW-0805">Transcription regulation</keyword>
<evidence type="ECO:0000256" key="4">
    <source>
        <dbReference type="ARBA" id="ARBA00023163"/>
    </source>
</evidence>
<dbReference type="PROSITE" id="PS01124">
    <property type="entry name" value="HTH_ARAC_FAMILY_2"/>
    <property type="match status" value="1"/>
</dbReference>
<dbReference type="RefSeq" id="WP_353499046.1">
    <property type="nucleotide sequence ID" value="NZ_CP115921.1"/>
</dbReference>
<dbReference type="SUPFAM" id="SSF51215">
    <property type="entry name" value="Regulatory protein AraC"/>
    <property type="match status" value="1"/>
</dbReference>
<dbReference type="InterPro" id="IPR018060">
    <property type="entry name" value="HTH_AraC"/>
</dbReference>
<proteinExistence type="predicted"/>
<dbReference type="GO" id="GO:0043565">
    <property type="term" value="F:sequence-specific DNA binding"/>
    <property type="evidence" value="ECO:0007669"/>
    <property type="project" value="InterPro"/>
</dbReference>
<dbReference type="InterPro" id="IPR037923">
    <property type="entry name" value="HTH-like"/>
</dbReference>
<dbReference type="Gene3D" id="1.10.10.60">
    <property type="entry name" value="Homeodomain-like"/>
    <property type="match status" value="1"/>
</dbReference>
<dbReference type="InterPro" id="IPR003313">
    <property type="entry name" value="AraC-bd"/>
</dbReference>
<evidence type="ECO:0000259" key="5">
    <source>
        <dbReference type="PROSITE" id="PS01124"/>
    </source>
</evidence>
<dbReference type="PANTHER" id="PTHR46796:SF2">
    <property type="entry name" value="TRANSCRIPTIONAL REGULATORY PROTEIN"/>
    <property type="match status" value="1"/>
</dbReference>
<dbReference type="SMART" id="SM00342">
    <property type="entry name" value="HTH_ARAC"/>
    <property type="match status" value="1"/>
</dbReference>
<gene>
    <name evidence="6" type="ORF">PG915_21540</name>
</gene>
<evidence type="ECO:0000256" key="1">
    <source>
        <dbReference type="ARBA" id="ARBA00023015"/>
    </source>
</evidence>
<keyword evidence="2" id="KW-0238">DNA-binding</keyword>
<dbReference type="EMBL" id="CP115921">
    <property type="protein sequence ID" value="XCD17874.1"/>
    <property type="molecule type" value="Genomic_DNA"/>
</dbReference>
<dbReference type="GO" id="GO:0003700">
    <property type="term" value="F:DNA-binding transcription factor activity"/>
    <property type="evidence" value="ECO:0007669"/>
    <property type="project" value="InterPro"/>
</dbReference>
<dbReference type="PANTHER" id="PTHR46796">
    <property type="entry name" value="HTH-TYPE TRANSCRIPTIONAL ACTIVATOR RHAS-RELATED"/>
    <property type="match status" value="1"/>
</dbReference>
<evidence type="ECO:0000256" key="3">
    <source>
        <dbReference type="ARBA" id="ARBA00023159"/>
    </source>
</evidence>
<dbReference type="SUPFAM" id="SSF46689">
    <property type="entry name" value="Homeodomain-like"/>
    <property type="match status" value="2"/>
</dbReference>
<keyword evidence="3" id="KW-0010">Activator</keyword>
<sequence>MGSNVRNISQGYWTSQLTPYLTVRTTRDSTQGYKAHYHPELSIGIMLAGQTCLSLRNTNVLLNKGDIILIEPNLVHACSPVDNNSRSYHMLYIDHQWCCSALSKLFSVEVKNFKVDHIFLSDKASELGLGSSISMLIERESHHIASSIENSILHLLSRYCTPCMSDNNDDLAYKVRELLLKDIENAPQLDAIANQLTYSPETLIRKFKRQFGITPKSFLSNYRVEKAKVLLKGGMDITDVANELGFFDQSQLHRAFVTYTASTPKQYQQIKSIFDNND</sequence>
<protein>
    <submittedName>
        <fullName evidence="6">AraC family transcriptional regulator</fullName>
    </submittedName>
</protein>
<dbReference type="InterPro" id="IPR009057">
    <property type="entry name" value="Homeodomain-like_sf"/>
</dbReference>
<dbReference type="Gene3D" id="2.60.120.10">
    <property type="entry name" value="Jelly Rolls"/>
    <property type="match status" value="1"/>
</dbReference>
<organism evidence="6">
    <name type="scientific">Vibrio chaetopteri</name>
    <dbReference type="NCBI Taxonomy" id="3016528"/>
    <lineage>
        <taxon>Bacteria</taxon>
        <taxon>Pseudomonadati</taxon>
        <taxon>Pseudomonadota</taxon>
        <taxon>Gammaproteobacteria</taxon>
        <taxon>Vibrionales</taxon>
        <taxon>Vibrionaceae</taxon>
        <taxon>Vibrio</taxon>
    </lineage>
</organism>
<dbReference type="Pfam" id="PF02311">
    <property type="entry name" value="AraC_binding"/>
    <property type="match status" value="1"/>
</dbReference>
<accession>A0AAU8BMF5</accession>
<dbReference type="AlphaFoldDB" id="A0AAU8BMF5"/>
<name>A0AAU8BMF5_9VIBR</name>
<dbReference type="KEGG" id="vck:PG915_21540"/>
<keyword evidence="4" id="KW-0804">Transcription</keyword>
<feature type="domain" description="HTH araC/xylS-type" evidence="5">
    <location>
        <begin position="173"/>
        <end position="270"/>
    </location>
</feature>
<dbReference type="InterPro" id="IPR018062">
    <property type="entry name" value="HTH_AraC-typ_CS"/>
</dbReference>
<dbReference type="InterPro" id="IPR014710">
    <property type="entry name" value="RmlC-like_jellyroll"/>
</dbReference>